<organism evidence="1 2">
    <name type="scientific">Flavobacterium arundinis</name>
    <dbReference type="NCBI Taxonomy" id="3139143"/>
    <lineage>
        <taxon>Bacteria</taxon>
        <taxon>Pseudomonadati</taxon>
        <taxon>Bacteroidota</taxon>
        <taxon>Flavobacteriia</taxon>
        <taxon>Flavobacteriales</taxon>
        <taxon>Flavobacteriaceae</taxon>
        <taxon>Flavobacterium</taxon>
    </lineage>
</organism>
<dbReference type="Pfam" id="PF18616">
    <property type="entry name" value="CdiI_3"/>
    <property type="match status" value="1"/>
</dbReference>
<dbReference type="RefSeq" id="WP_341698336.1">
    <property type="nucleotide sequence ID" value="NZ_JBBYHR010000011.1"/>
</dbReference>
<evidence type="ECO:0000313" key="1">
    <source>
        <dbReference type="EMBL" id="MEL1246041.1"/>
    </source>
</evidence>
<dbReference type="CDD" id="cd20691">
    <property type="entry name" value="CdiI_EC536-like"/>
    <property type="match status" value="1"/>
</dbReference>
<accession>A0ABU9I1E4</accession>
<keyword evidence="2" id="KW-1185">Reference proteome</keyword>
<name>A0ABU9I1E4_9FLAO</name>
<dbReference type="InterPro" id="IPR040547">
    <property type="entry name" value="CdiI"/>
</dbReference>
<dbReference type="EMBL" id="JBBYHR010000011">
    <property type="protein sequence ID" value="MEL1246041.1"/>
    <property type="molecule type" value="Genomic_DNA"/>
</dbReference>
<comment type="caution">
    <text evidence="1">The sequence shown here is derived from an EMBL/GenBank/DDBJ whole genome shotgun (WGS) entry which is preliminary data.</text>
</comment>
<dbReference type="Proteomes" id="UP001464555">
    <property type="component" value="Unassembled WGS sequence"/>
</dbReference>
<evidence type="ECO:0000313" key="2">
    <source>
        <dbReference type="Proteomes" id="UP001464555"/>
    </source>
</evidence>
<gene>
    <name evidence="1" type="ORF">AAEO56_17335</name>
</gene>
<reference evidence="1 2" key="1">
    <citation type="submission" date="2024-04" db="EMBL/GenBank/DDBJ databases">
        <title>Flavobacterium sp. DGU11 16S ribosomal RNA gene Genome sequencing and assembly.</title>
        <authorList>
            <person name="Park S."/>
        </authorList>
    </citation>
    <scope>NUCLEOTIDE SEQUENCE [LARGE SCALE GENOMIC DNA]</scope>
    <source>
        <strain evidence="1 2">DGU11</strain>
    </source>
</reference>
<protein>
    <submittedName>
        <fullName evidence="1">Contact-dependent growth inhibition system immunity protein</fullName>
    </submittedName>
</protein>
<proteinExistence type="predicted"/>
<sequence length="149" mass="17135">MQPELSKTLDQLENTDWGEPTYSSYLVRTCHALRKKPLQDFTIEDLRIMIGQNISLEYLMPLAIPELEKNILAEGDFYPGDLLKAVLSAEGGFWEKHQGTHERVATLFRQNINIFESNKEFKEINKAFEGFEGIVFPTELLSKKRGKKA</sequence>